<dbReference type="GO" id="GO:0006364">
    <property type="term" value="P:rRNA processing"/>
    <property type="evidence" value="ECO:0007669"/>
    <property type="project" value="UniProtKB-KW"/>
</dbReference>
<proteinExistence type="inferred from homology"/>
<organism evidence="5">
    <name type="scientific">Alexandrium monilatum</name>
    <dbReference type="NCBI Taxonomy" id="311494"/>
    <lineage>
        <taxon>Eukaryota</taxon>
        <taxon>Sar</taxon>
        <taxon>Alveolata</taxon>
        <taxon>Dinophyceae</taxon>
        <taxon>Gonyaulacales</taxon>
        <taxon>Pyrocystaceae</taxon>
        <taxon>Alexandrium</taxon>
    </lineage>
</organism>
<dbReference type="InterPro" id="IPR019398">
    <property type="entry name" value="Pre-rRNA_process_TSR2"/>
</dbReference>
<dbReference type="EMBL" id="HBNR01041119">
    <property type="protein sequence ID" value="CAE4599939.1"/>
    <property type="molecule type" value="Transcribed_RNA"/>
</dbReference>
<name>A0A6T1CLN6_9DINO</name>
<gene>
    <name evidence="4" type="ORF">AMON00008_LOCUS28518</name>
    <name evidence="5" type="ORF">AMON00008_LOCUS28520</name>
</gene>
<evidence type="ECO:0000256" key="3">
    <source>
        <dbReference type="SAM" id="MobiDB-lite"/>
    </source>
</evidence>
<sequence>MAMAPVFDEAISQVFSRWTLLVLAVEHGWGGRSSRQKRNQLQAEVVEYLAAGSKRRRPPTHENESDVEALATLIYTRLDEFFNVEADDGSDMEVATLCLRLFTTCRMGDFSFAQQFLQAMPSAPVDLSKCQGVDVTQYATDEDKLLDQMQAMEVESGGDSGSEDDADEAMGEVHPPLAGEQPQQYSDQLAHPAAQEAGQVGADGIGKGVGAPRAPPPEPVVDEDGFTSVVKGRRRPR</sequence>
<feature type="compositionally biased region" description="Acidic residues" evidence="3">
    <location>
        <begin position="161"/>
        <end position="170"/>
    </location>
</feature>
<accession>A0A6T1CLN6</accession>
<evidence type="ECO:0000313" key="5">
    <source>
        <dbReference type="EMBL" id="CAE4599939.1"/>
    </source>
</evidence>
<dbReference type="PANTHER" id="PTHR21250">
    <property type="entry name" value="PRE-RRNA-PROCESSING PROTEIN TSR2 HOMOLOG"/>
    <property type="match status" value="1"/>
</dbReference>
<dbReference type="Pfam" id="PF10273">
    <property type="entry name" value="WGG"/>
    <property type="match status" value="1"/>
</dbReference>
<keyword evidence="2" id="KW-0698">rRNA processing</keyword>
<reference evidence="5" key="1">
    <citation type="submission" date="2021-01" db="EMBL/GenBank/DDBJ databases">
        <authorList>
            <person name="Corre E."/>
            <person name="Pelletier E."/>
            <person name="Niang G."/>
            <person name="Scheremetjew M."/>
            <person name="Finn R."/>
            <person name="Kale V."/>
            <person name="Holt S."/>
            <person name="Cochrane G."/>
            <person name="Meng A."/>
            <person name="Brown T."/>
            <person name="Cohen L."/>
        </authorList>
    </citation>
    <scope>NUCLEOTIDE SEQUENCE</scope>
    <source>
        <strain evidence="5">CCMP3105</strain>
    </source>
</reference>
<dbReference type="AlphaFoldDB" id="A0A6T1CLN6"/>
<evidence type="ECO:0000313" key="4">
    <source>
        <dbReference type="EMBL" id="CAE4599935.1"/>
    </source>
</evidence>
<dbReference type="EMBL" id="HBNR01041117">
    <property type="protein sequence ID" value="CAE4599935.1"/>
    <property type="molecule type" value="Transcribed_RNA"/>
</dbReference>
<protein>
    <recommendedName>
        <fullName evidence="6">Pre-rRNA-processing protein TSR2</fullName>
    </recommendedName>
</protein>
<comment type="similarity">
    <text evidence="1">Belongs to the TSR2 family.</text>
</comment>
<feature type="region of interest" description="Disordered" evidence="3">
    <location>
        <begin position="153"/>
        <end position="237"/>
    </location>
</feature>
<evidence type="ECO:0000256" key="1">
    <source>
        <dbReference type="ARBA" id="ARBA00006524"/>
    </source>
</evidence>
<evidence type="ECO:0000256" key="2">
    <source>
        <dbReference type="ARBA" id="ARBA00022552"/>
    </source>
</evidence>
<evidence type="ECO:0008006" key="6">
    <source>
        <dbReference type="Google" id="ProtNLM"/>
    </source>
</evidence>